<evidence type="ECO:0008006" key="4">
    <source>
        <dbReference type="Google" id="ProtNLM"/>
    </source>
</evidence>
<reference evidence="2 3" key="1">
    <citation type="journal article" date="2019" name="Nat. Ecol. Evol.">
        <title>Megaphylogeny resolves global patterns of mushroom evolution.</title>
        <authorList>
            <person name="Varga T."/>
            <person name="Krizsan K."/>
            <person name="Foldi C."/>
            <person name="Dima B."/>
            <person name="Sanchez-Garcia M."/>
            <person name="Sanchez-Ramirez S."/>
            <person name="Szollosi G.J."/>
            <person name="Szarkandi J.G."/>
            <person name="Papp V."/>
            <person name="Albert L."/>
            <person name="Andreopoulos W."/>
            <person name="Angelini C."/>
            <person name="Antonin V."/>
            <person name="Barry K.W."/>
            <person name="Bougher N.L."/>
            <person name="Buchanan P."/>
            <person name="Buyck B."/>
            <person name="Bense V."/>
            <person name="Catcheside P."/>
            <person name="Chovatia M."/>
            <person name="Cooper J."/>
            <person name="Damon W."/>
            <person name="Desjardin D."/>
            <person name="Finy P."/>
            <person name="Geml J."/>
            <person name="Haridas S."/>
            <person name="Hughes K."/>
            <person name="Justo A."/>
            <person name="Karasinski D."/>
            <person name="Kautmanova I."/>
            <person name="Kiss B."/>
            <person name="Kocsube S."/>
            <person name="Kotiranta H."/>
            <person name="LaButti K.M."/>
            <person name="Lechner B.E."/>
            <person name="Liimatainen K."/>
            <person name="Lipzen A."/>
            <person name="Lukacs Z."/>
            <person name="Mihaltcheva S."/>
            <person name="Morgado L.N."/>
            <person name="Niskanen T."/>
            <person name="Noordeloos M.E."/>
            <person name="Ohm R.A."/>
            <person name="Ortiz-Santana B."/>
            <person name="Ovrebo C."/>
            <person name="Racz N."/>
            <person name="Riley R."/>
            <person name="Savchenko A."/>
            <person name="Shiryaev A."/>
            <person name="Soop K."/>
            <person name="Spirin V."/>
            <person name="Szebenyi C."/>
            <person name="Tomsovsky M."/>
            <person name="Tulloss R.E."/>
            <person name="Uehling J."/>
            <person name="Grigoriev I.V."/>
            <person name="Vagvolgyi C."/>
            <person name="Papp T."/>
            <person name="Martin F.M."/>
            <person name="Miettinen O."/>
            <person name="Hibbett D.S."/>
            <person name="Nagy L.G."/>
        </authorList>
    </citation>
    <scope>NUCLEOTIDE SEQUENCE [LARGE SCALE GENOMIC DNA]</scope>
    <source>
        <strain evidence="2 3">CBS 166.37</strain>
    </source>
</reference>
<name>A0A5C3M4C4_9AGAR</name>
<feature type="transmembrane region" description="Helical" evidence="1">
    <location>
        <begin position="145"/>
        <end position="166"/>
    </location>
</feature>
<evidence type="ECO:0000313" key="2">
    <source>
        <dbReference type="EMBL" id="TFK40274.1"/>
    </source>
</evidence>
<sequence>MSNPYRPIEEFPGQLFQERTWLEGAILLGVAYGVELTVFCMSFHLLFQQTTRSNLNKNGPLMLYISALFILGTLFMASAARMTQLAFIDNRNYPGGPAQFEVDMFSIPVDNLGNVAFVIANWLADGLMVWRWYVIYQGCGVPMWVVMALPGLMLTGSFTMGILFLIQVSALSPWDATTVNFTLPYFLLSLILNIISTIAIVTRLLYYRRRTSKALGTAYGAQYTSIAAMVVESAALYSISSILFLVPFILNHPIQNTFLQMLSPVQVIAPLLIILRVAQGKAWSGATANALTSQKSSAIKMGNLSNMSGASATLKSGFSTTSGVTISQDVYIDGRGKFADV</sequence>
<feature type="transmembrane region" description="Helical" evidence="1">
    <location>
        <begin position="112"/>
        <end position="133"/>
    </location>
</feature>
<dbReference type="STRING" id="68775.A0A5C3M4C4"/>
<accession>A0A5C3M4C4</accession>
<feature type="transmembrane region" description="Helical" evidence="1">
    <location>
        <begin position="25"/>
        <end position="47"/>
    </location>
</feature>
<dbReference type="OrthoDB" id="3267806at2759"/>
<keyword evidence="1" id="KW-0812">Transmembrane</keyword>
<dbReference type="Proteomes" id="UP000308652">
    <property type="component" value="Unassembled WGS sequence"/>
</dbReference>
<keyword evidence="3" id="KW-1185">Reference proteome</keyword>
<feature type="transmembrane region" description="Helical" evidence="1">
    <location>
        <begin position="226"/>
        <end position="250"/>
    </location>
</feature>
<feature type="transmembrane region" description="Helical" evidence="1">
    <location>
        <begin position="186"/>
        <end position="206"/>
    </location>
</feature>
<dbReference type="AlphaFoldDB" id="A0A5C3M4C4"/>
<evidence type="ECO:0000256" key="1">
    <source>
        <dbReference type="SAM" id="Phobius"/>
    </source>
</evidence>
<proteinExistence type="predicted"/>
<gene>
    <name evidence="2" type="ORF">BDQ12DRAFT_734277</name>
</gene>
<keyword evidence="1" id="KW-1133">Transmembrane helix</keyword>
<feature type="transmembrane region" description="Helical" evidence="1">
    <location>
        <begin position="59"/>
        <end position="80"/>
    </location>
</feature>
<organism evidence="2 3">
    <name type="scientific">Crucibulum laeve</name>
    <dbReference type="NCBI Taxonomy" id="68775"/>
    <lineage>
        <taxon>Eukaryota</taxon>
        <taxon>Fungi</taxon>
        <taxon>Dikarya</taxon>
        <taxon>Basidiomycota</taxon>
        <taxon>Agaricomycotina</taxon>
        <taxon>Agaricomycetes</taxon>
        <taxon>Agaricomycetidae</taxon>
        <taxon>Agaricales</taxon>
        <taxon>Agaricineae</taxon>
        <taxon>Nidulariaceae</taxon>
        <taxon>Crucibulum</taxon>
    </lineage>
</organism>
<evidence type="ECO:0000313" key="3">
    <source>
        <dbReference type="Proteomes" id="UP000308652"/>
    </source>
</evidence>
<protein>
    <recommendedName>
        <fullName evidence="4">Fungal pheromone mating factor STE2 GPCR-domain-containing protein</fullName>
    </recommendedName>
</protein>
<dbReference type="EMBL" id="ML213597">
    <property type="protein sequence ID" value="TFK40274.1"/>
    <property type="molecule type" value="Genomic_DNA"/>
</dbReference>
<keyword evidence="1" id="KW-0472">Membrane</keyword>